<dbReference type="Pfam" id="PF00107">
    <property type="entry name" value="ADH_zinc_N"/>
    <property type="match status" value="1"/>
</dbReference>
<dbReference type="GO" id="GO:0016491">
    <property type="term" value="F:oxidoreductase activity"/>
    <property type="evidence" value="ECO:0007669"/>
    <property type="project" value="UniProtKB-KW"/>
</dbReference>
<evidence type="ECO:0000256" key="5">
    <source>
        <dbReference type="ARBA" id="ARBA00023002"/>
    </source>
</evidence>
<dbReference type="InterPro" id="IPR013154">
    <property type="entry name" value="ADH-like_N"/>
</dbReference>
<dbReference type="CDD" id="cd08232">
    <property type="entry name" value="idonate-5-DH"/>
    <property type="match status" value="1"/>
</dbReference>
<evidence type="ECO:0000256" key="4">
    <source>
        <dbReference type="ARBA" id="ARBA00022833"/>
    </source>
</evidence>
<evidence type="ECO:0000313" key="8">
    <source>
        <dbReference type="Proteomes" id="UP000467240"/>
    </source>
</evidence>
<dbReference type="Gene3D" id="3.90.180.10">
    <property type="entry name" value="Medium-chain alcohol dehydrogenases, catalytic domain"/>
    <property type="match status" value="1"/>
</dbReference>
<dbReference type="InterPro" id="IPR036291">
    <property type="entry name" value="NAD(P)-bd_dom_sf"/>
</dbReference>
<dbReference type="InterPro" id="IPR013149">
    <property type="entry name" value="ADH-like_C"/>
</dbReference>
<dbReference type="InterPro" id="IPR020843">
    <property type="entry name" value="ER"/>
</dbReference>
<dbReference type="SMART" id="SM00829">
    <property type="entry name" value="PKS_ER"/>
    <property type="match status" value="1"/>
</dbReference>
<dbReference type="GO" id="GO:0046872">
    <property type="term" value="F:metal ion binding"/>
    <property type="evidence" value="ECO:0007669"/>
    <property type="project" value="UniProtKB-KW"/>
</dbReference>
<dbReference type="Proteomes" id="UP000467240">
    <property type="component" value="Unassembled WGS sequence"/>
</dbReference>
<comment type="similarity">
    <text evidence="2">Belongs to the zinc-containing alcohol dehydrogenase family.</text>
</comment>
<comment type="cofactor">
    <cofactor evidence="1">
        <name>Zn(2+)</name>
        <dbReference type="ChEBI" id="CHEBI:29105"/>
    </cofactor>
</comment>
<dbReference type="PANTHER" id="PTHR43161:SF9">
    <property type="entry name" value="SORBITOL DEHYDROGENASE"/>
    <property type="match status" value="1"/>
</dbReference>
<organism evidence="7 8">
    <name type="scientific">Pseudoclavibacter chungangensis</name>
    <dbReference type="NCBI Taxonomy" id="587635"/>
    <lineage>
        <taxon>Bacteria</taxon>
        <taxon>Bacillati</taxon>
        <taxon>Actinomycetota</taxon>
        <taxon>Actinomycetes</taxon>
        <taxon>Micrococcales</taxon>
        <taxon>Microbacteriaceae</taxon>
        <taxon>Pseudoclavibacter</taxon>
    </lineage>
</organism>
<accession>A0A7J5BUC0</accession>
<dbReference type="OrthoDB" id="9797931at2"/>
<dbReference type="InterPro" id="IPR011032">
    <property type="entry name" value="GroES-like_sf"/>
</dbReference>
<evidence type="ECO:0000259" key="6">
    <source>
        <dbReference type="SMART" id="SM00829"/>
    </source>
</evidence>
<dbReference type="Pfam" id="PF08240">
    <property type="entry name" value="ADH_N"/>
    <property type="match status" value="1"/>
</dbReference>
<comment type="caution">
    <text evidence="7">The sequence shown here is derived from an EMBL/GenBank/DDBJ whole genome shotgun (WGS) entry which is preliminary data.</text>
</comment>
<gene>
    <name evidence="7" type="ORF">F8O01_06505</name>
</gene>
<feature type="domain" description="Enoyl reductase (ER)" evidence="6">
    <location>
        <begin position="11"/>
        <end position="342"/>
    </location>
</feature>
<dbReference type="Gene3D" id="3.40.50.720">
    <property type="entry name" value="NAD(P)-binding Rossmann-like Domain"/>
    <property type="match status" value="1"/>
</dbReference>
<keyword evidence="8" id="KW-1185">Reference proteome</keyword>
<dbReference type="PANTHER" id="PTHR43161">
    <property type="entry name" value="SORBITOL DEHYDROGENASE"/>
    <property type="match status" value="1"/>
</dbReference>
<evidence type="ECO:0000256" key="2">
    <source>
        <dbReference type="ARBA" id="ARBA00008072"/>
    </source>
</evidence>
<proteinExistence type="inferred from homology"/>
<name>A0A7J5BUC0_9MICO</name>
<sequence>MSSPNLAVVAHAKDDLRLDELPEPTAGPDQAVIEVAYGGVCGSDLHYWLHGAAGESILRAPLVLGHEVVGRVVTAAADGSGPAAGTPVAVHPATPVDDGSAPFPADRPNLSPAGTYLGSAARVPHTDGAFARRVALPTRMLRALPEGLPLRTAALAEPAAVAWHGVGRAGDVRGARVLVIGAGPIGALAVAVLRHHGAAEIIASDLHELPLETARTLGATATIDARNADAIANVHADVVIESSGTVPGLASAIRGAGRGGRVVMLGLQRTGEIPVLMSLAITRELTLTGSFRFNDEIDEVIAALADGSLRIDPVVTHEYPVAEALEAFRVARDASVSSKVLLRFDEEA</sequence>
<evidence type="ECO:0000256" key="1">
    <source>
        <dbReference type="ARBA" id="ARBA00001947"/>
    </source>
</evidence>
<dbReference type="SUPFAM" id="SSF50129">
    <property type="entry name" value="GroES-like"/>
    <property type="match status" value="1"/>
</dbReference>
<dbReference type="SUPFAM" id="SSF51735">
    <property type="entry name" value="NAD(P)-binding Rossmann-fold domains"/>
    <property type="match status" value="1"/>
</dbReference>
<dbReference type="RefSeq" id="WP_158040083.1">
    <property type="nucleotide sequence ID" value="NZ_JACCFV010000001.1"/>
</dbReference>
<keyword evidence="3" id="KW-0479">Metal-binding</keyword>
<keyword evidence="4" id="KW-0862">Zinc</keyword>
<evidence type="ECO:0000313" key="7">
    <source>
        <dbReference type="EMBL" id="KAB1657925.1"/>
    </source>
</evidence>
<reference evidence="7 8" key="1">
    <citation type="submission" date="2019-09" db="EMBL/GenBank/DDBJ databases">
        <title>Phylogeny of genus Pseudoclavibacter and closely related genus.</title>
        <authorList>
            <person name="Li Y."/>
        </authorList>
    </citation>
    <scope>NUCLEOTIDE SEQUENCE [LARGE SCALE GENOMIC DNA]</scope>
    <source>
        <strain evidence="7 8">DSM 23821</strain>
    </source>
</reference>
<dbReference type="EMBL" id="WBJZ01000007">
    <property type="protein sequence ID" value="KAB1657925.1"/>
    <property type="molecule type" value="Genomic_DNA"/>
</dbReference>
<evidence type="ECO:0000256" key="3">
    <source>
        <dbReference type="ARBA" id="ARBA00022723"/>
    </source>
</evidence>
<keyword evidence="5" id="KW-0560">Oxidoreductase</keyword>
<protein>
    <submittedName>
        <fullName evidence="7">L-idonate 5-dehydrogenase</fullName>
    </submittedName>
</protein>
<dbReference type="AlphaFoldDB" id="A0A7J5BUC0"/>